<name>A0A316UWC3_9BASI</name>
<organism evidence="10 11">
    <name type="scientific">Jaminaea rosea</name>
    <dbReference type="NCBI Taxonomy" id="1569628"/>
    <lineage>
        <taxon>Eukaryota</taxon>
        <taxon>Fungi</taxon>
        <taxon>Dikarya</taxon>
        <taxon>Basidiomycota</taxon>
        <taxon>Ustilaginomycotina</taxon>
        <taxon>Exobasidiomycetes</taxon>
        <taxon>Microstromatales</taxon>
        <taxon>Microstromatales incertae sedis</taxon>
        <taxon>Jaminaea</taxon>
    </lineage>
</organism>
<dbReference type="OrthoDB" id="10254455at2759"/>
<accession>A0A316UWC3</accession>
<evidence type="ECO:0000256" key="5">
    <source>
        <dbReference type="ARBA" id="ARBA00023128"/>
    </source>
</evidence>
<proteinExistence type="inferred from homology"/>
<comment type="similarity">
    <text evidence="6">Belongs to the AAA ATPase family.</text>
</comment>
<evidence type="ECO:0000256" key="7">
    <source>
        <dbReference type="SAM" id="MobiDB-lite"/>
    </source>
</evidence>
<dbReference type="InterPro" id="IPR003959">
    <property type="entry name" value="ATPase_AAA_core"/>
</dbReference>
<keyword evidence="2 6" id="KW-0547">Nucleotide-binding</keyword>
<keyword evidence="8" id="KW-1133">Transmembrane helix</keyword>
<dbReference type="SMART" id="SM00382">
    <property type="entry name" value="AAA"/>
    <property type="match status" value="1"/>
</dbReference>
<evidence type="ECO:0000256" key="8">
    <source>
        <dbReference type="SAM" id="Phobius"/>
    </source>
</evidence>
<dbReference type="Gene3D" id="1.10.8.60">
    <property type="match status" value="1"/>
</dbReference>
<comment type="subcellular location">
    <subcellularLocation>
        <location evidence="1">Mitochondrion outer membrane</location>
        <topology evidence="1">Single-pass membrane protein</topology>
    </subcellularLocation>
</comment>
<keyword evidence="4 6" id="KW-0067">ATP-binding</keyword>
<dbReference type="FunFam" id="3.40.50.300:FF:000538">
    <property type="entry name" value="ATPase family AAA domain-containing protein 1"/>
    <property type="match status" value="1"/>
</dbReference>
<dbReference type="Pfam" id="PF00004">
    <property type="entry name" value="AAA"/>
    <property type="match status" value="1"/>
</dbReference>
<dbReference type="InterPro" id="IPR027417">
    <property type="entry name" value="P-loop_NTPase"/>
</dbReference>
<keyword evidence="8" id="KW-0812">Transmembrane</keyword>
<evidence type="ECO:0000313" key="11">
    <source>
        <dbReference type="Proteomes" id="UP000245884"/>
    </source>
</evidence>
<dbReference type="Proteomes" id="UP000245884">
    <property type="component" value="Unassembled WGS sequence"/>
</dbReference>
<dbReference type="RefSeq" id="XP_025364212.1">
    <property type="nucleotide sequence ID" value="XM_025503246.1"/>
</dbReference>
<dbReference type="AlphaFoldDB" id="A0A316UWC3"/>
<dbReference type="PROSITE" id="PS00674">
    <property type="entry name" value="AAA"/>
    <property type="match status" value="1"/>
</dbReference>
<feature type="compositionally biased region" description="Polar residues" evidence="7">
    <location>
        <begin position="351"/>
        <end position="360"/>
    </location>
</feature>
<dbReference type="GO" id="GO:0005741">
    <property type="term" value="C:mitochondrial outer membrane"/>
    <property type="evidence" value="ECO:0007669"/>
    <property type="project" value="UniProtKB-SubCell"/>
</dbReference>
<dbReference type="PANTHER" id="PTHR45644:SF3">
    <property type="entry name" value="FI08533P-RELATED"/>
    <property type="match status" value="1"/>
</dbReference>
<evidence type="ECO:0000313" key="10">
    <source>
        <dbReference type="EMBL" id="PWN29600.1"/>
    </source>
</evidence>
<keyword evidence="5" id="KW-0496">Mitochondrion</keyword>
<dbReference type="Pfam" id="PF17862">
    <property type="entry name" value="AAA_lid_3"/>
    <property type="match status" value="1"/>
</dbReference>
<feature type="domain" description="AAA+ ATPase" evidence="9">
    <location>
        <begin position="120"/>
        <end position="257"/>
    </location>
</feature>
<protein>
    <submittedName>
        <fullName evidence="10">Putative MSP1-intra-mitochondrial sorting protein</fullName>
    </submittedName>
</protein>
<evidence type="ECO:0000256" key="2">
    <source>
        <dbReference type="ARBA" id="ARBA00022741"/>
    </source>
</evidence>
<dbReference type="GO" id="GO:0140567">
    <property type="term" value="F:membrane protein dislocase activity"/>
    <property type="evidence" value="ECO:0007669"/>
    <property type="project" value="UniProtKB-ARBA"/>
</dbReference>
<dbReference type="InterPro" id="IPR003593">
    <property type="entry name" value="AAA+_ATPase"/>
</dbReference>
<keyword evidence="3" id="KW-1000">Mitochondrion outer membrane</keyword>
<reference evidence="10 11" key="1">
    <citation type="journal article" date="2018" name="Mol. Biol. Evol.">
        <title>Broad Genomic Sampling Reveals a Smut Pathogenic Ancestry of the Fungal Clade Ustilaginomycotina.</title>
        <authorList>
            <person name="Kijpornyongpan T."/>
            <person name="Mondo S.J."/>
            <person name="Barry K."/>
            <person name="Sandor L."/>
            <person name="Lee J."/>
            <person name="Lipzen A."/>
            <person name="Pangilinan J."/>
            <person name="LaButti K."/>
            <person name="Hainaut M."/>
            <person name="Henrissat B."/>
            <person name="Grigoriev I.V."/>
            <person name="Spatafora J.W."/>
            <person name="Aime M.C."/>
        </authorList>
    </citation>
    <scope>NUCLEOTIDE SEQUENCE [LARGE SCALE GENOMIC DNA]</scope>
    <source>
        <strain evidence="10 11">MCA 5214</strain>
    </source>
</reference>
<sequence length="407" mass="44263">MKEATRKMVTDVAVFACSQIAFYYAFKYIMASVDPNRQKRLDAKKQSEEKLGKLGKESVKLNLNEYEEQIATELILPSQIEVDFASIGGLESIISSLQESVIAPLCFPDLFQSSGSLLGAPKGVLLYGPPGTGKTMLAKALAKESGATFINMHVSTLTNKWFGESNKLVAALFSLARKLQPSIVFIDEIDSFMRERQGGDHEVTGMMKAEFMTLWDGLTSSSDRIMILGATNRPNDIDAAILRRMPKRYAVSLPNVEQREKILRIMLRDARLDKNFRLGEIVRKSQGMSGSDLKEACRNAAMVPVREFLRSREGRESMSRARSGAAAAAAVNGSASSDVVGAKANGAANGSTSPASTQSIGGAAKLNTRPLRTDDFFRSDTAETAIPSGQAYNAQAHYARIEADPVD</sequence>
<gene>
    <name evidence="10" type="ORF">BDZ90DRAFT_114754</name>
</gene>
<keyword evidence="8" id="KW-0472">Membrane</keyword>
<feature type="transmembrane region" description="Helical" evidence="8">
    <location>
        <begin position="12"/>
        <end position="30"/>
    </location>
</feature>
<evidence type="ECO:0000256" key="4">
    <source>
        <dbReference type="ARBA" id="ARBA00022840"/>
    </source>
</evidence>
<keyword evidence="11" id="KW-1185">Reference proteome</keyword>
<feature type="region of interest" description="Disordered" evidence="7">
    <location>
        <begin position="345"/>
        <end position="372"/>
    </location>
</feature>
<dbReference type="InterPro" id="IPR041569">
    <property type="entry name" value="AAA_lid_3"/>
</dbReference>
<dbReference type="Gene3D" id="3.40.50.300">
    <property type="entry name" value="P-loop containing nucleotide triphosphate hydrolases"/>
    <property type="match status" value="1"/>
</dbReference>
<evidence type="ECO:0000256" key="6">
    <source>
        <dbReference type="RuleBase" id="RU003651"/>
    </source>
</evidence>
<evidence type="ECO:0000259" key="9">
    <source>
        <dbReference type="SMART" id="SM00382"/>
    </source>
</evidence>
<dbReference type="GO" id="GO:0140570">
    <property type="term" value="P:extraction of mislocalized protein from mitochondrial outer membrane"/>
    <property type="evidence" value="ECO:0007669"/>
    <property type="project" value="TreeGrafter"/>
</dbReference>
<dbReference type="PANTHER" id="PTHR45644">
    <property type="entry name" value="AAA ATPASE, PUTATIVE (AFU_ORTHOLOGUE AFUA_2G12920)-RELATED-RELATED"/>
    <property type="match status" value="1"/>
</dbReference>
<dbReference type="GeneID" id="37025069"/>
<dbReference type="STRING" id="1569628.A0A316UWC3"/>
<dbReference type="SUPFAM" id="SSF52540">
    <property type="entry name" value="P-loop containing nucleoside triphosphate hydrolases"/>
    <property type="match status" value="1"/>
</dbReference>
<evidence type="ECO:0000256" key="1">
    <source>
        <dbReference type="ARBA" id="ARBA00004572"/>
    </source>
</evidence>
<dbReference type="GO" id="GO:0016887">
    <property type="term" value="F:ATP hydrolysis activity"/>
    <property type="evidence" value="ECO:0007669"/>
    <property type="project" value="InterPro"/>
</dbReference>
<dbReference type="InterPro" id="IPR003960">
    <property type="entry name" value="ATPase_AAA_CS"/>
</dbReference>
<dbReference type="GO" id="GO:0005524">
    <property type="term" value="F:ATP binding"/>
    <property type="evidence" value="ECO:0007669"/>
    <property type="project" value="UniProtKB-KW"/>
</dbReference>
<evidence type="ECO:0000256" key="3">
    <source>
        <dbReference type="ARBA" id="ARBA00022787"/>
    </source>
</evidence>
<dbReference type="EMBL" id="KZ819663">
    <property type="protein sequence ID" value="PWN29600.1"/>
    <property type="molecule type" value="Genomic_DNA"/>
</dbReference>
<dbReference type="InterPro" id="IPR051701">
    <property type="entry name" value="Mito_OM_Translocase_MSP1"/>
</dbReference>